<dbReference type="SUPFAM" id="SSF53335">
    <property type="entry name" value="S-adenosyl-L-methionine-dependent methyltransferases"/>
    <property type="match status" value="1"/>
</dbReference>
<evidence type="ECO:0000256" key="5">
    <source>
        <dbReference type="ARBA" id="ARBA00022691"/>
    </source>
</evidence>
<dbReference type="AlphaFoldDB" id="A0A1F8DR41"/>
<dbReference type="PROSITE" id="PS00092">
    <property type="entry name" value="N6_MTASE"/>
    <property type="match status" value="1"/>
</dbReference>
<protein>
    <recommendedName>
        <fullName evidence="2 7">Site-specific DNA-methyltransferase (adenine-specific)</fullName>
        <ecNumber evidence="2 7">2.1.1.72</ecNumber>
    </recommendedName>
</protein>
<accession>A0A1F8DR41</accession>
<dbReference type="Proteomes" id="UP000177029">
    <property type="component" value="Unassembled WGS sequence"/>
</dbReference>
<dbReference type="InterPro" id="IPR002052">
    <property type="entry name" value="DNA_methylase_N6_adenine_CS"/>
</dbReference>
<dbReference type="Gene3D" id="1.10.1020.10">
    <property type="entry name" value="Adenine-specific Methyltransferase, Domain 2"/>
    <property type="match status" value="1"/>
</dbReference>
<dbReference type="EC" id="2.1.1.72" evidence="2 7"/>
<evidence type="ECO:0000256" key="3">
    <source>
        <dbReference type="ARBA" id="ARBA00022603"/>
    </source>
</evidence>
<name>A0A1F8DR41_9BACT</name>
<dbReference type="GO" id="GO:0006298">
    <property type="term" value="P:mismatch repair"/>
    <property type="evidence" value="ECO:0007669"/>
    <property type="project" value="TreeGrafter"/>
</dbReference>
<dbReference type="PANTHER" id="PTHR30481:SF3">
    <property type="entry name" value="DNA ADENINE METHYLASE"/>
    <property type="match status" value="1"/>
</dbReference>
<dbReference type="GO" id="GO:0009307">
    <property type="term" value="P:DNA restriction-modification system"/>
    <property type="evidence" value="ECO:0007669"/>
    <property type="project" value="InterPro"/>
</dbReference>
<dbReference type="PANTHER" id="PTHR30481">
    <property type="entry name" value="DNA ADENINE METHYLASE"/>
    <property type="match status" value="1"/>
</dbReference>
<evidence type="ECO:0000256" key="6">
    <source>
        <dbReference type="ARBA" id="ARBA00047942"/>
    </source>
</evidence>
<dbReference type="GO" id="GO:0032259">
    <property type="term" value="P:methylation"/>
    <property type="evidence" value="ECO:0007669"/>
    <property type="project" value="UniProtKB-KW"/>
</dbReference>
<evidence type="ECO:0000256" key="7">
    <source>
        <dbReference type="RuleBase" id="RU361257"/>
    </source>
</evidence>
<evidence type="ECO:0000256" key="4">
    <source>
        <dbReference type="ARBA" id="ARBA00022679"/>
    </source>
</evidence>
<reference evidence="8 9" key="1">
    <citation type="journal article" date="2016" name="Nat. Commun.">
        <title>Thousands of microbial genomes shed light on interconnected biogeochemical processes in an aquifer system.</title>
        <authorList>
            <person name="Anantharaman K."/>
            <person name="Brown C.T."/>
            <person name="Hug L.A."/>
            <person name="Sharon I."/>
            <person name="Castelle C.J."/>
            <person name="Probst A.J."/>
            <person name="Thomas B.C."/>
            <person name="Singh A."/>
            <person name="Wilkins M.J."/>
            <person name="Karaoz U."/>
            <person name="Brodie E.L."/>
            <person name="Williams K.H."/>
            <person name="Hubbard S.S."/>
            <person name="Banfield J.F."/>
        </authorList>
    </citation>
    <scope>NUCLEOTIDE SEQUENCE [LARGE SCALE GENOMIC DNA]</scope>
</reference>
<comment type="similarity">
    <text evidence="1 7">Belongs to the N(4)/N(6)-methyltransferase family.</text>
</comment>
<evidence type="ECO:0000256" key="2">
    <source>
        <dbReference type="ARBA" id="ARBA00011900"/>
    </source>
</evidence>
<dbReference type="GO" id="GO:0009007">
    <property type="term" value="F:site-specific DNA-methyltransferase (adenine-specific) activity"/>
    <property type="evidence" value="ECO:0007669"/>
    <property type="project" value="UniProtKB-UniRule"/>
</dbReference>
<dbReference type="GO" id="GO:0043565">
    <property type="term" value="F:sequence-specific DNA binding"/>
    <property type="evidence" value="ECO:0007669"/>
    <property type="project" value="TreeGrafter"/>
</dbReference>
<keyword evidence="3 7" id="KW-0489">Methyltransferase</keyword>
<comment type="caution">
    <text evidence="8">The sequence shown here is derived from an EMBL/GenBank/DDBJ whole genome shotgun (WGS) entry which is preliminary data.</text>
</comment>
<dbReference type="InterPro" id="IPR029063">
    <property type="entry name" value="SAM-dependent_MTases_sf"/>
</dbReference>
<evidence type="ECO:0000313" key="8">
    <source>
        <dbReference type="EMBL" id="OGM90318.1"/>
    </source>
</evidence>
<gene>
    <name evidence="8" type="ORF">A2755_03965</name>
</gene>
<organism evidence="8 9">
    <name type="scientific">Candidatus Wolfebacteria bacterium RIFCSPHIGHO2_01_FULL_48_22</name>
    <dbReference type="NCBI Taxonomy" id="1802555"/>
    <lineage>
        <taxon>Bacteria</taxon>
        <taxon>Candidatus Wolfeibacteriota</taxon>
    </lineage>
</organism>
<dbReference type="EMBL" id="MGIP01000026">
    <property type="protein sequence ID" value="OGM90318.1"/>
    <property type="molecule type" value="Genomic_DNA"/>
</dbReference>
<dbReference type="PIRSF" id="PIRSF000398">
    <property type="entry name" value="M_m6A_EcoRV"/>
    <property type="match status" value="1"/>
</dbReference>
<dbReference type="PRINTS" id="PR00505">
    <property type="entry name" value="D12N6MTFRASE"/>
</dbReference>
<keyword evidence="4 7" id="KW-0808">Transferase</keyword>
<keyword evidence="5 7" id="KW-0949">S-adenosyl-L-methionine</keyword>
<dbReference type="STRING" id="1802555.A2755_03965"/>
<sequence>MTTPLNYTGNKSRLMSQFAEYFPKNIGVFVDLFCGGATVGLNVDAREIIFLDNNHNVINLLKHLSLSDFDVLLSRLEKLISKYGLSYSAKFGYRQYRLGVPREDNNGLKKYNFLGYYKLRSDYNSLKDKASAYALDLLYLLIVYSFNNDMRFNRKGEFNLPVGKTDLNKNNLKKLIQYIDKIKKTNHTFICADFREEKVQKILLNADFIYADPPYLIGDAVYNEMSNWTEKTEQELIGLLEKLNRQGKKFALSNILDKVGASNKPLSDWIFNRTDLHIFDIKYHYKSASYNKINRNAREREVLITNYN</sequence>
<dbReference type="NCBIfam" id="TIGR00571">
    <property type="entry name" value="dam"/>
    <property type="match status" value="1"/>
</dbReference>
<evidence type="ECO:0000313" key="9">
    <source>
        <dbReference type="Proteomes" id="UP000177029"/>
    </source>
</evidence>
<proteinExistence type="inferred from homology"/>
<dbReference type="InterPro" id="IPR012327">
    <property type="entry name" value="MeTrfase_D12"/>
</dbReference>
<comment type="catalytic activity">
    <reaction evidence="6 7">
        <text>a 2'-deoxyadenosine in DNA + S-adenosyl-L-methionine = an N(6)-methyl-2'-deoxyadenosine in DNA + S-adenosyl-L-homocysteine + H(+)</text>
        <dbReference type="Rhea" id="RHEA:15197"/>
        <dbReference type="Rhea" id="RHEA-COMP:12418"/>
        <dbReference type="Rhea" id="RHEA-COMP:12419"/>
        <dbReference type="ChEBI" id="CHEBI:15378"/>
        <dbReference type="ChEBI" id="CHEBI:57856"/>
        <dbReference type="ChEBI" id="CHEBI:59789"/>
        <dbReference type="ChEBI" id="CHEBI:90615"/>
        <dbReference type="ChEBI" id="CHEBI:90616"/>
        <dbReference type="EC" id="2.1.1.72"/>
    </reaction>
</comment>
<dbReference type="InterPro" id="IPR012263">
    <property type="entry name" value="M_m6A_EcoRV"/>
</dbReference>
<dbReference type="Gene3D" id="3.40.50.150">
    <property type="entry name" value="Vaccinia Virus protein VP39"/>
    <property type="match status" value="1"/>
</dbReference>
<dbReference type="GO" id="GO:1904047">
    <property type="term" value="F:S-adenosyl-L-methionine binding"/>
    <property type="evidence" value="ECO:0007669"/>
    <property type="project" value="TreeGrafter"/>
</dbReference>
<evidence type="ECO:0000256" key="1">
    <source>
        <dbReference type="ARBA" id="ARBA00006594"/>
    </source>
</evidence>
<dbReference type="InterPro" id="IPR023095">
    <property type="entry name" value="Ade_MeTrfase_dom_2"/>
</dbReference>
<dbReference type="Pfam" id="PF02086">
    <property type="entry name" value="MethyltransfD12"/>
    <property type="match status" value="1"/>
</dbReference>